<name>A0A0F9BWP4_9ZZZZ</name>
<evidence type="ECO:0000259" key="4">
    <source>
        <dbReference type="Pfam" id="PF08774"/>
    </source>
</evidence>
<dbReference type="InterPro" id="IPR014883">
    <property type="entry name" value="VRR_NUC"/>
</dbReference>
<dbReference type="GO" id="GO:0003676">
    <property type="term" value="F:nucleic acid binding"/>
    <property type="evidence" value="ECO:0007669"/>
    <property type="project" value="InterPro"/>
</dbReference>
<gene>
    <name evidence="5" type="ORF">LCGC14_2396460</name>
</gene>
<dbReference type="Pfam" id="PF08774">
    <property type="entry name" value="VRR_NUC"/>
    <property type="match status" value="1"/>
</dbReference>
<accession>A0A0F9BWP4</accession>
<comment type="cofactor">
    <cofactor evidence="1">
        <name>Mg(2+)</name>
        <dbReference type="ChEBI" id="CHEBI:18420"/>
    </cofactor>
</comment>
<keyword evidence="3" id="KW-0378">Hydrolase</keyword>
<feature type="non-terminal residue" evidence="5">
    <location>
        <position position="90"/>
    </location>
</feature>
<reference evidence="5" key="1">
    <citation type="journal article" date="2015" name="Nature">
        <title>Complex archaea that bridge the gap between prokaryotes and eukaryotes.</title>
        <authorList>
            <person name="Spang A."/>
            <person name="Saw J.H."/>
            <person name="Jorgensen S.L."/>
            <person name="Zaremba-Niedzwiedzka K."/>
            <person name="Martijn J."/>
            <person name="Lind A.E."/>
            <person name="van Eijk R."/>
            <person name="Schleper C."/>
            <person name="Guy L."/>
            <person name="Ettema T.J."/>
        </authorList>
    </citation>
    <scope>NUCLEOTIDE SEQUENCE</scope>
</reference>
<comment type="caution">
    <text evidence="5">The sequence shown here is derived from an EMBL/GenBank/DDBJ whole genome shotgun (WGS) entry which is preliminary data.</text>
</comment>
<dbReference type="AlphaFoldDB" id="A0A0F9BWP4"/>
<evidence type="ECO:0000256" key="1">
    <source>
        <dbReference type="ARBA" id="ARBA00001946"/>
    </source>
</evidence>
<dbReference type="EMBL" id="LAZR01035877">
    <property type="protein sequence ID" value="KKL26324.1"/>
    <property type="molecule type" value="Genomic_DNA"/>
</dbReference>
<feature type="domain" description="VRR-NUC" evidence="4">
    <location>
        <begin position="46"/>
        <end position="89"/>
    </location>
</feature>
<evidence type="ECO:0000256" key="3">
    <source>
        <dbReference type="ARBA" id="ARBA00022801"/>
    </source>
</evidence>
<protein>
    <recommendedName>
        <fullName evidence="4">VRR-NUC domain-containing protein</fullName>
    </recommendedName>
</protein>
<proteinExistence type="predicted"/>
<evidence type="ECO:0000313" key="5">
    <source>
        <dbReference type="EMBL" id="KKL26324.1"/>
    </source>
</evidence>
<dbReference type="Gene3D" id="3.40.1350.10">
    <property type="match status" value="1"/>
</dbReference>
<organism evidence="5">
    <name type="scientific">marine sediment metagenome</name>
    <dbReference type="NCBI Taxonomy" id="412755"/>
    <lineage>
        <taxon>unclassified sequences</taxon>
        <taxon>metagenomes</taxon>
        <taxon>ecological metagenomes</taxon>
    </lineage>
</organism>
<sequence>MTLKLSEADLASWLEELFDIHGYRWVHFRPARVKRGDKDTYETPYTGSKGFPDYVACHPIKHRLLFVEIKSEDGKVGDEQYDWLCDLKEC</sequence>
<dbReference type="GO" id="GO:0004518">
    <property type="term" value="F:nuclease activity"/>
    <property type="evidence" value="ECO:0007669"/>
    <property type="project" value="UniProtKB-KW"/>
</dbReference>
<keyword evidence="2" id="KW-0540">Nuclease</keyword>
<evidence type="ECO:0000256" key="2">
    <source>
        <dbReference type="ARBA" id="ARBA00022722"/>
    </source>
</evidence>
<dbReference type="InterPro" id="IPR011856">
    <property type="entry name" value="tRNA_endonuc-like_dom_sf"/>
</dbReference>
<dbReference type="GO" id="GO:0016788">
    <property type="term" value="F:hydrolase activity, acting on ester bonds"/>
    <property type="evidence" value="ECO:0007669"/>
    <property type="project" value="InterPro"/>
</dbReference>